<evidence type="ECO:0000313" key="1">
    <source>
        <dbReference type="EMBL" id="ETJ35949.1"/>
    </source>
</evidence>
<comment type="caution">
    <text evidence="1">The sequence shown here is derived from an EMBL/GenBank/DDBJ whole genome shotgun (WGS) entry which is preliminary data.</text>
</comment>
<sequence length="39" mass="4608">KFLLINVYLEKALYKIEKKLSYKVLLCIVEQVIIINVIV</sequence>
<dbReference type="EMBL" id="AZMM01009740">
    <property type="protein sequence ID" value="ETJ35949.1"/>
    <property type="molecule type" value="Genomic_DNA"/>
</dbReference>
<proteinExistence type="predicted"/>
<protein>
    <submittedName>
        <fullName evidence="1">Uncharacterized protein</fullName>
    </submittedName>
</protein>
<organism evidence="1">
    <name type="scientific">human gut metagenome</name>
    <dbReference type="NCBI Taxonomy" id="408170"/>
    <lineage>
        <taxon>unclassified sequences</taxon>
        <taxon>metagenomes</taxon>
        <taxon>organismal metagenomes</taxon>
    </lineage>
</organism>
<gene>
    <name evidence="1" type="ORF">Q604_UNBC09740G0002</name>
</gene>
<name>W1Y491_9ZZZZ</name>
<dbReference type="AlphaFoldDB" id="W1Y491"/>
<feature type="non-terminal residue" evidence="1">
    <location>
        <position position="1"/>
    </location>
</feature>
<reference evidence="1" key="1">
    <citation type="submission" date="2013-12" db="EMBL/GenBank/DDBJ databases">
        <title>A Varibaculum cambriense genome reconstructed from a premature infant gut community with otherwise low bacterial novelty that shifts toward anaerobic metabolism during the third week of life.</title>
        <authorList>
            <person name="Brown C.T."/>
            <person name="Sharon I."/>
            <person name="Thomas B.C."/>
            <person name="Castelle C.J."/>
            <person name="Morowitz M.J."/>
            <person name="Banfield J.F."/>
        </authorList>
    </citation>
    <scope>NUCLEOTIDE SEQUENCE</scope>
</reference>
<accession>W1Y491</accession>